<dbReference type="Proteomes" id="UP001281656">
    <property type="component" value="Unassembled WGS sequence"/>
</dbReference>
<dbReference type="Pfam" id="PF02954">
    <property type="entry name" value="HTH_8"/>
    <property type="match status" value="1"/>
</dbReference>
<evidence type="ECO:0000256" key="4">
    <source>
        <dbReference type="ARBA" id="ARBA00023163"/>
    </source>
</evidence>
<keyword evidence="4" id="KW-0804">Transcription</keyword>
<evidence type="ECO:0000313" key="7">
    <source>
        <dbReference type="Proteomes" id="UP001281656"/>
    </source>
</evidence>
<evidence type="ECO:0000256" key="1">
    <source>
        <dbReference type="ARBA" id="ARBA00022741"/>
    </source>
</evidence>
<feature type="domain" description="Sigma-54 factor interaction" evidence="5">
    <location>
        <begin position="142"/>
        <end position="372"/>
    </location>
</feature>
<dbReference type="PRINTS" id="PR01590">
    <property type="entry name" value="HTHFIS"/>
</dbReference>
<dbReference type="Pfam" id="PF00989">
    <property type="entry name" value="PAS"/>
    <property type="match status" value="1"/>
</dbReference>
<evidence type="ECO:0000313" key="6">
    <source>
        <dbReference type="EMBL" id="MDW8799874.1"/>
    </source>
</evidence>
<dbReference type="Pfam" id="PF00158">
    <property type="entry name" value="Sigma54_activat"/>
    <property type="match status" value="1"/>
</dbReference>
<accession>A0ABU4JPG4</accession>
<dbReference type="Gene3D" id="3.30.450.20">
    <property type="entry name" value="PAS domain"/>
    <property type="match status" value="1"/>
</dbReference>
<dbReference type="SUPFAM" id="SSF52540">
    <property type="entry name" value="P-loop containing nucleoside triphosphate hydrolases"/>
    <property type="match status" value="1"/>
</dbReference>
<dbReference type="EMBL" id="JARUJP010000001">
    <property type="protein sequence ID" value="MDW8799874.1"/>
    <property type="molecule type" value="Genomic_DNA"/>
</dbReference>
<dbReference type="PANTHER" id="PTHR32071:SF57">
    <property type="entry name" value="C4-DICARBOXYLATE TRANSPORT TRANSCRIPTIONAL REGULATORY PROTEIN DCTD"/>
    <property type="match status" value="1"/>
</dbReference>
<dbReference type="InterPro" id="IPR013767">
    <property type="entry name" value="PAS_fold"/>
</dbReference>
<gene>
    <name evidence="6" type="ORF">P8V03_01740</name>
</gene>
<comment type="caution">
    <text evidence="6">The sequence shown here is derived from an EMBL/GenBank/DDBJ whole genome shotgun (WGS) entry which is preliminary data.</text>
</comment>
<dbReference type="InterPro" id="IPR027417">
    <property type="entry name" value="P-loop_NTPase"/>
</dbReference>
<dbReference type="NCBIfam" id="TIGR00229">
    <property type="entry name" value="sensory_box"/>
    <property type="match status" value="1"/>
</dbReference>
<sequence>MCRIDMDSILEYDISSFILQAVFDSSNDGLIVTDENLLIKKVNIAAVKTLGIKEDVLYETYLNNILKDDIINTILLTGEKHFDEDCSFYSNGTQIRCSTNIIPVRVRGKNIGLVLSLRDTKNLHNIVNKVVGYKASFTFDDIITRTEEMRNIVEFAEKAAKTNCNILIEGQSGTGKEVFAQSIHNYSSRHRGPFVAVNCAAIPRELVESELFGYEKGAFTGASKGGNPGKFELADGGTIFLDEIGELPLDIQSKLLRVLDNLKIVRVGGTYEKTIDVRVIAATNRTLTEEIENKNFRSDLYYRLSVMNLHLLPLKERKEDIEPLAQFFITKLNSKNPCNPKYPDSSYIEKLKNYSFDGNIRELRNLVERSYYLCEDSLITSNILNKIRTVVTHTHVVSPEHKHNHPHPKEILPLEMVEKNCIKEALKHCGGNAVKAAVLLKIGKATIYRKINKYGIDLDDFNKH</sequence>
<dbReference type="InterPro" id="IPR000014">
    <property type="entry name" value="PAS"/>
</dbReference>
<dbReference type="CDD" id="cd00130">
    <property type="entry name" value="PAS"/>
    <property type="match status" value="1"/>
</dbReference>
<dbReference type="PANTHER" id="PTHR32071">
    <property type="entry name" value="TRANSCRIPTIONAL REGULATORY PROTEIN"/>
    <property type="match status" value="1"/>
</dbReference>
<keyword evidence="7" id="KW-1185">Reference proteome</keyword>
<keyword evidence="2" id="KW-0067">ATP-binding</keyword>
<dbReference type="Pfam" id="PF25601">
    <property type="entry name" value="AAA_lid_14"/>
    <property type="match status" value="1"/>
</dbReference>
<dbReference type="CDD" id="cd00009">
    <property type="entry name" value="AAA"/>
    <property type="match status" value="1"/>
</dbReference>
<name>A0ABU4JPG4_9CLOT</name>
<dbReference type="InterPro" id="IPR035965">
    <property type="entry name" value="PAS-like_dom_sf"/>
</dbReference>
<keyword evidence="1" id="KW-0547">Nucleotide-binding</keyword>
<organism evidence="6 7">
    <name type="scientific">Clostridium tanneri</name>
    <dbReference type="NCBI Taxonomy" id="3037988"/>
    <lineage>
        <taxon>Bacteria</taxon>
        <taxon>Bacillati</taxon>
        <taxon>Bacillota</taxon>
        <taxon>Clostridia</taxon>
        <taxon>Eubacteriales</taxon>
        <taxon>Clostridiaceae</taxon>
        <taxon>Clostridium</taxon>
    </lineage>
</organism>
<dbReference type="PROSITE" id="PS50045">
    <property type="entry name" value="SIGMA54_INTERACT_4"/>
    <property type="match status" value="1"/>
</dbReference>
<dbReference type="Gene3D" id="1.10.8.60">
    <property type="match status" value="1"/>
</dbReference>
<dbReference type="InterPro" id="IPR025662">
    <property type="entry name" value="Sigma_54_int_dom_ATP-bd_1"/>
</dbReference>
<dbReference type="Gene3D" id="1.10.10.60">
    <property type="entry name" value="Homeodomain-like"/>
    <property type="match status" value="1"/>
</dbReference>
<dbReference type="InterPro" id="IPR009057">
    <property type="entry name" value="Homeodomain-like_sf"/>
</dbReference>
<dbReference type="InterPro" id="IPR058031">
    <property type="entry name" value="AAA_lid_NorR"/>
</dbReference>
<keyword evidence="3" id="KW-0805">Transcription regulation</keyword>
<dbReference type="InterPro" id="IPR025943">
    <property type="entry name" value="Sigma_54_int_dom_ATP-bd_2"/>
</dbReference>
<proteinExistence type="predicted"/>
<dbReference type="SUPFAM" id="SSF46689">
    <property type="entry name" value="Homeodomain-like"/>
    <property type="match status" value="1"/>
</dbReference>
<dbReference type="PROSITE" id="PS00675">
    <property type="entry name" value="SIGMA54_INTERACT_1"/>
    <property type="match status" value="1"/>
</dbReference>
<evidence type="ECO:0000256" key="3">
    <source>
        <dbReference type="ARBA" id="ARBA00023015"/>
    </source>
</evidence>
<dbReference type="SUPFAM" id="SSF55785">
    <property type="entry name" value="PYP-like sensor domain (PAS domain)"/>
    <property type="match status" value="1"/>
</dbReference>
<protein>
    <submittedName>
        <fullName evidence="6">Sigma 54-interacting transcriptional regulator</fullName>
    </submittedName>
</protein>
<dbReference type="PROSITE" id="PS00676">
    <property type="entry name" value="SIGMA54_INTERACT_2"/>
    <property type="match status" value="1"/>
</dbReference>
<dbReference type="Gene3D" id="3.40.50.300">
    <property type="entry name" value="P-loop containing nucleotide triphosphate hydrolases"/>
    <property type="match status" value="1"/>
</dbReference>
<dbReference type="InterPro" id="IPR003593">
    <property type="entry name" value="AAA+_ATPase"/>
</dbReference>
<dbReference type="InterPro" id="IPR002197">
    <property type="entry name" value="HTH_Fis"/>
</dbReference>
<evidence type="ECO:0000259" key="5">
    <source>
        <dbReference type="PROSITE" id="PS50045"/>
    </source>
</evidence>
<dbReference type="InterPro" id="IPR002078">
    <property type="entry name" value="Sigma_54_int"/>
</dbReference>
<evidence type="ECO:0000256" key="2">
    <source>
        <dbReference type="ARBA" id="ARBA00022840"/>
    </source>
</evidence>
<reference evidence="6 7" key="1">
    <citation type="submission" date="2023-04" db="EMBL/GenBank/DDBJ databases">
        <title>Clostridium tannerae sp. nov., isolated from the fecal material of an alpaca.</title>
        <authorList>
            <person name="Miller S."/>
            <person name="Hendry M."/>
            <person name="King J."/>
            <person name="Sankaranarayanan K."/>
            <person name="Lawson P.A."/>
        </authorList>
    </citation>
    <scope>NUCLEOTIDE SEQUENCE [LARGE SCALE GENOMIC DNA]</scope>
    <source>
        <strain evidence="6 7">A1-XYC3</strain>
    </source>
</reference>
<dbReference type="SMART" id="SM00382">
    <property type="entry name" value="AAA"/>
    <property type="match status" value="1"/>
</dbReference>
<dbReference type="RefSeq" id="WP_318796640.1">
    <property type="nucleotide sequence ID" value="NZ_JARUJP010000001.1"/>
</dbReference>